<gene>
    <name evidence="2" type="ORF">COT87_03020</name>
</gene>
<name>A0A2H0VKA3_9BACT</name>
<comment type="caution">
    <text evidence="2">The sequence shown here is derived from an EMBL/GenBank/DDBJ whole genome shotgun (WGS) entry which is preliminary data.</text>
</comment>
<dbReference type="AlphaFoldDB" id="A0A2H0VKA3"/>
<evidence type="ECO:0000256" key="1">
    <source>
        <dbReference type="ARBA" id="ARBA00022490"/>
    </source>
</evidence>
<dbReference type="InterPro" id="IPR002882">
    <property type="entry name" value="CofD"/>
</dbReference>
<dbReference type="NCBIfam" id="TIGR01826">
    <property type="entry name" value="CofD_related"/>
    <property type="match status" value="1"/>
</dbReference>
<dbReference type="Gene3D" id="3.40.50.10680">
    <property type="entry name" value="CofD-like domains"/>
    <property type="match status" value="1"/>
</dbReference>
<dbReference type="InterPro" id="IPR010119">
    <property type="entry name" value="Gluconeogen_factor"/>
</dbReference>
<evidence type="ECO:0000313" key="2">
    <source>
        <dbReference type="EMBL" id="PIR98779.1"/>
    </source>
</evidence>
<sequence length="331" mass="36090">MLDTSKIVAIGGGTGTFTLLTGLKNYPKLEISAIVTMADDGGSNRVLRDEFGLLPTSGIRQAMIALSKDVTLLRQLFSYRYYQGTGISGMTFGNLFLAAVADILGSQKTAIEETSKLLGVQGHILPVSYEKTSLVATYQDGTEVLGEHYIDVSNRKIAKQKIVNLRTIPKIKIDSNAKKAIQQADMIIIGPGDLYTNTIANLVVSGVSEAIENSMAKVVFVMNLMSRAGETYGYKASDYLSDLSLYLDPTRINYVIMNIETSPSPSILKKYAAEGSSPVIDDLGNTWYNAIVVRARMRASHASEKIKGDKLVRSMVRHDPDLLVKAILKIL</sequence>
<dbReference type="SUPFAM" id="SSF142338">
    <property type="entry name" value="CofD-like"/>
    <property type="match status" value="1"/>
</dbReference>
<dbReference type="GO" id="GO:0043743">
    <property type="term" value="F:LPPG:FO 2-phospho-L-lactate transferase activity"/>
    <property type="evidence" value="ECO:0007669"/>
    <property type="project" value="InterPro"/>
</dbReference>
<dbReference type="InterPro" id="IPR038136">
    <property type="entry name" value="CofD-like_dom_sf"/>
</dbReference>
<accession>A0A2H0VKA3</accession>
<dbReference type="Proteomes" id="UP000230796">
    <property type="component" value="Unassembled WGS sequence"/>
</dbReference>
<keyword evidence="1" id="KW-0963">Cytoplasm</keyword>
<dbReference type="Pfam" id="PF01933">
    <property type="entry name" value="CofD"/>
    <property type="match status" value="1"/>
</dbReference>
<evidence type="ECO:0000313" key="3">
    <source>
        <dbReference type="Proteomes" id="UP000230796"/>
    </source>
</evidence>
<evidence type="ECO:0008006" key="4">
    <source>
        <dbReference type="Google" id="ProtNLM"/>
    </source>
</evidence>
<dbReference type="PANTHER" id="PTHR30135:SF3">
    <property type="entry name" value="GLUCONEOGENESIS FACTOR-RELATED"/>
    <property type="match status" value="1"/>
</dbReference>
<proteinExistence type="predicted"/>
<dbReference type="CDD" id="cd07187">
    <property type="entry name" value="YvcK_like"/>
    <property type="match status" value="1"/>
</dbReference>
<dbReference type="EMBL" id="PFAF01000064">
    <property type="protein sequence ID" value="PIR98779.1"/>
    <property type="molecule type" value="Genomic_DNA"/>
</dbReference>
<organism evidence="2 3">
    <name type="scientific">Candidatus Collierbacteria bacterium CG10_big_fil_rev_8_21_14_0_10_44_9</name>
    <dbReference type="NCBI Taxonomy" id="1974535"/>
    <lineage>
        <taxon>Bacteria</taxon>
        <taxon>Candidatus Collieribacteriota</taxon>
    </lineage>
</organism>
<protein>
    <recommendedName>
        <fullName evidence="4">Gluconeogenesis factor</fullName>
    </recommendedName>
</protein>
<reference evidence="3" key="1">
    <citation type="submission" date="2017-09" db="EMBL/GenBank/DDBJ databases">
        <title>Depth-based differentiation of microbial function through sediment-hosted aquifers and enrichment of novel symbionts in the deep terrestrial subsurface.</title>
        <authorList>
            <person name="Probst A.J."/>
            <person name="Ladd B."/>
            <person name="Jarett J.K."/>
            <person name="Geller-Mcgrath D.E."/>
            <person name="Sieber C.M.K."/>
            <person name="Emerson J.B."/>
            <person name="Anantharaman K."/>
            <person name="Thomas B.C."/>
            <person name="Malmstrom R."/>
            <person name="Stieglmeier M."/>
            <person name="Klingl A."/>
            <person name="Woyke T."/>
            <person name="Ryan C.M."/>
            <person name="Banfield J.F."/>
        </authorList>
    </citation>
    <scope>NUCLEOTIDE SEQUENCE [LARGE SCALE GENOMIC DNA]</scope>
</reference>
<dbReference type="PANTHER" id="PTHR30135">
    <property type="entry name" value="UNCHARACTERIZED PROTEIN YVCK-RELATED"/>
    <property type="match status" value="1"/>
</dbReference>